<organism evidence="1 2">
    <name type="scientific">Halorubrum alkaliphilum</name>
    <dbReference type="NCBI Taxonomy" id="261290"/>
    <lineage>
        <taxon>Archaea</taxon>
        <taxon>Methanobacteriati</taxon>
        <taxon>Methanobacteriota</taxon>
        <taxon>Stenosarchaea group</taxon>
        <taxon>Halobacteria</taxon>
        <taxon>Halobacteriales</taxon>
        <taxon>Haloferacaceae</taxon>
        <taxon>Halorubrum</taxon>
    </lineage>
</organism>
<evidence type="ECO:0000313" key="1">
    <source>
        <dbReference type="EMBL" id="MBP1923670.1"/>
    </source>
</evidence>
<protein>
    <submittedName>
        <fullName evidence="1">Uncharacterized protein</fullName>
    </submittedName>
</protein>
<dbReference type="EMBL" id="JAGGKQ010000027">
    <property type="protein sequence ID" value="MBP1923670.1"/>
    <property type="molecule type" value="Genomic_DNA"/>
</dbReference>
<reference evidence="1" key="1">
    <citation type="submission" date="2021-03" db="EMBL/GenBank/DDBJ databases">
        <title>Genomic Encyclopedia of Type Strains, Phase IV (KMG-IV): sequencing the most valuable type-strain genomes for metagenomic binning, comparative biology and taxonomic classification.</title>
        <authorList>
            <person name="Goeker M."/>
        </authorList>
    </citation>
    <scope>NUCLEOTIDE SEQUENCE</scope>
    <source>
        <strain evidence="1">DSM 23564</strain>
    </source>
</reference>
<dbReference type="OrthoDB" id="374481at2157"/>
<dbReference type="Proteomes" id="UP000823588">
    <property type="component" value="Unassembled WGS sequence"/>
</dbReference>
<dbReference type="AlphaFoldDB" id="A0A8T4GJA3"/>
<comment type="caution">
    <text evidence="1">The sequence shown here is derived from an EMBL/GenBank/DDBJ whole genome shotgun (WGS) entry which is preliminary data.</text>
</comment>
<accession>A0A8T4GJA3</accession>
<gene>
    <name evidence="1" type="ORF">J2751_002715</name>
</gene>
<proteinExistence type="predicted"/>
<evidence type="ECO:0000313" key="2">
    <source>
        <dbReference type="Proteomes" id="UP000823588"/>
    </source>
</evidence>
<name>A0A8T4GJA3_9EURY</name>
<dbReference type="RefSeq" id="WP_209486684.1">
    <property type="nucleotide sequence ID" value="NZ_JAGGKQ010000027.1"/>
</dbReference>
<keyword evidence="2" id="KW-1185">Reference proteome</keyword>
<sequence>METKEKEELGVRTRTRTEGRIEGILEPALFESQIDSETDLYWGLPVEFFTVEHGSVYLDAKVANELTWMVTSHIGSTLEITALPQKFVVDDTEYAVNPGFWASTIDESEIR</sequence>